<dbReference type="InterPro" id="IPR013783">
    <property type="entry name" value="Ig-like_fold"/>
</dbReference>
<evidence type="ECO:0008006" key="3">
    <source>
        <dbReference type="Google" id="ProtNLM"/>
    </source>
</evidence>
<organism evidence="1 2">
    <name type="scientific">Hymenobacter sublimis</name>
    <dbReference type="NCBI Taxonomy" id="2933777"/>
    <lineage>
        <taxon>Bacteria</taxon>
        <taxon>Pseudomonadati</taxon>
        <taxon>Bacteroidota</taxon>
        <taxon>Cytophagia</taxon>
        <taxon>Cytophagales</taxon>
        <taxon>Hymenobacteraceae</taxon>
        <taxon>Hymenobacter</taxon>
    </lineage>
</organism>
<gene>
    <name evidence="1" type="ORF">MWH26_12385</name>
</gene>
<reference evidence="1 2" key="1">
    <citation type="submission" date="2022-04" db="EMBL/GenBank/DDBJ databases">
        <title>Hymenobacter sp. isolated from the air.</title>
        <authorList>
            <person name="Won M."/>
            <person name="Lee C.-M."/>
            <person name="Woen H.-Y."/>
            <person name="Kwon S.-W."/>
        </authorList>
    </citation>
    <scope>NUCLEOTIDE SEQUENCE [LARGE SCALE GENOMIC DNA]</scope>
    <source>
        <strain evidence="2">5516 S-25</strain>
    </source>
</reference>
<evidence type="ECO:0000313" key="2">
    <source>
        <dbReference type="Proteomes" id="UP000829647"/>
    </source>
</evidence>
<name>A0ABY4J844_9BACT</name>
<dbReference type="EMBL" id="CP095848">
    <property type="protein sequence ID" value="UPL47987.1"/>
    <property type="molecule type" value="Genomic_DNA"/>
</dbReference>
<protein>
    <recommendedName>
        <fullName evidence="3">T9SS type A sorting domain-containing protein</fullName>
    </recommendedName>
</protein>
<evidence type="ECO:0000313" key="1">
    <source>
        <dbReference type="EMBL" id="UPL47987.1"/>
    </source>
</evidence>
<dbReference type="Proteomes" id="UP000829647">
    <property type="component" value="Chromosome"/>
</dbReference>
<accession>A0ABY4J844</accession>
<proteinExistence type="predicted"/>
<sequence>MKTPILSFVLFFGSFFGLQEQLHAQTTFTSKPGGGKWSDPNTWVVTNGTGGRTVPTNPTTTRTHDENNDVIVINSAVILNQNYSVAGRDGKLTITSNGSLVEDVPGRTLSFGSQAGADETRLITNGTLRVSSLSFYKADADINAPLQAACSITLANQSTLNIDSSVDIDGNLVLLQGNSYITTDADNTAQLSIDGCVMTQGNGKGLVRDLFDSGLRVCITGQSSDCGAVGISGLECNSYATAEITLNGCSTSSPLPVQLVSFTARSQGNRVQLNWATATELNAATFTVERSADGTSFQPVATVRAAGNSTTARSYQSADVSPRPGTTYYRLRQTDLDGTVAYSQVVPVEVKAGNVAQQVMTVYGNQSAVTVELETSGVCQAIRIMDSMGRVLRTEQMPAGLTGAFSRQVTLGRPVLGGVYIVQALTTQGAISRRVLLTE</sequence>
<dbReference type="RefSeq" id="WP_247974535.1">
    <property type="nucleotide sequence ID" value="NZ_CP095848.1"/>
</dbReference>
<dbReference type="Gene3D" id="2.60.40.10">
    <property type="entry name" value="Immunoglobulins"/>
    <property type="match status" value="1"/>
</dbReference>
<keyword evidence="2" id="KW-1185">Reference proteome</keyword>